<proteinExistence type="predicted"/>
<feature type="domain" description="Spore protein YkvP/CgeB glycosyl transferase-like" evidence="2">
    <location>
        <begin position="365"/>
        <end position="474"/>
    </location>
</feature>
<keyword evidence="1" id="KW-1133">Transmembrane helix</keyword>
<name>A0A7S2UR01_9STRA</name>
<keyword evidence="1" id="KW-0472">Membrane</keyword>
<accession>A0A7S2UR01</accession>
<dbReference type="EMBL" id="HBHQ01026711">
    <property type="protein sequence ID" value="CAD9826255.1"/>
    <property type="molecule type" value="Transcribed_RNA"/>
</dbReference>
<dbReference type="Pfam" id="PF13524">
    <property type="entry name" value="Glyco_trans_1_2"/>
    <property type="match status" value="1"/>
</dbReference>
<evidence type="ECO:0000313" key="3">
    <source>
        <dbReference type="EMBL" id="CAD9826255.1"/>
    </source>
</evidence>
<sequence>MRTQAYRYAALQYQVPGTRRASTMTKRTMAVTRNNKGEHGFARTNLIPIRVMIGSILAVGVIMHLFIHNSILLPEYTEHVIEDRLVVDETATTRTRTRTRSMPQKVLALPMEWEEHLGGEWKHFLIEGIEQSPKLQRTMDVNDADAVWAVDMARFKCSTELIPLIKKRWKHMDTKTGWDIFVLNWGDFENETSKECFAMIRQLFGSKILIHYWTRSSIIHRNMVHDPKESENVTFHEYGQYLNFSKELGATATGMPELYKGGHDRHLFHGVVHTLRYGVRTDIVEHIHREVNQKHSLGGTSDEQMDLVVDLPRPQDAAHFWPVNADLDNYGTHRSNISKALVDFGALAHNVNVTLTIRAVGIRKRRGRNSVHNAYIKKLVRTKIIIVSQRDAWQGHYRLMEGLASGALVMTDPMFPLPFHISNGKHVVVYDSIGSLKRLLTFYLEHDEERLKIARAGHRVAMSEHRSWNLMERIILGDPMEAFGAKQ</sequence>
<keyword evidence="1" id="KW-0812">Transmembrane</keyword>
<feature type="transmembrane region" description="Helical" evidence="1">
    <location>
        <begin position="46"/>
        <end position="67"/>
    </location>
</feature>
<reference evidence="3" key="1">
    <citation type="submission" date="2021-01" db="EMBL/GenBank/DDBJ databases">
        <authorList>
            <person name="Corre E."/>
            <person name="Pelletier E."/>
            <person name="Niang G."/>
            <person name="Scheremetjew M."/>
            <person name="Finn R."/>
            <person name="Kale V."/>
            <person name="Holt S."/>
            <person name="Cochrane G."/>
            <person name="Meng A."/>
            <person name="Brown T."/>
            <person name="Cohen L."/>
        </authorList>
    </citation>
    <scope>NUCLEOTIDE SEQUENCE</scope>
    <source>
        <strain evidence="3">CCMP2084</strain>
    </source>
</reference>
<dbReference type="AlphaFoldDB" id="A0A7S2UR01"/>
<organism evidence="3">
    <name type="scientific">Attheya septentrionalis</name>
    <dbReference type="NCBI Taxonomy" id="420275"/>
    <lineage>
        <taxon>Eukaryota</taxon>
        <taxon>Sar</taxon>
        <taxon>Stramenopiles</taxon>
        <taxon>Ochrophyta</taxon>
        <taxon>Bacillariophyta</taxon>
        <taxon>Coscinodiscophyceae</taxon>
        <taxon>Chaetocerotophycidae</taxon>
        <taxon>Chaetocerotales</taxon>
        <taxon>Attheyaceae</taxon>
        <taxon>Attheya</taxon>
    </lineage>
</organism>
<evidence type="ECO:0000259" key="2">
    <source>
        <dbReference type="Pfam" id="PF13524"/>
    </source>
</evidence>
<protein>
    <recommendedName>
        <fullName evidence="2">Spore protein YkvP/CgeB glycosyl transferase-like domain-containing protein</fullName>
    </recommendedName>
</protein>
<dbReference type="InterPro" id="IPR055259">
    <property type="entry name" value="YkvP/CgeB_Glyco_trans-like"/>
</dbReference>
<evidence type="ECO:0000256" key="1">
    <source>
        <dbReference type="SAM" id="Phobius"/>
    </source>
</evidence>
<gene>
    <name evidence="3" type="ORF">ASEP1449_LOCUS18089</name>
</gene>